<evidence type="ECO:0000256" key="6">
    <source>
        <dbReference type="ARBA" id="ARBA00023004"/>
    </source>
</evidence>
<keyword evidence="8 12" id="KW-0798">TonB box</keyword>
<dbReference type="PROSITE" id="PS52016">
    <property type="entry name" value="TONB_DEPENDENT_REC_3"/>
    <property type="match status" value="1"/>
</dbReference>
<dbReference type="Gene3D" id="2.40.170.20">
    <property type="entry name" value="TonB-dependent receptor, beta-barrel domain"/>
    <property type="match status" value="1"/>
</dbReference>
<keyword evidence="10 11" id="KW-0998">Cell outer membrane</keyword>
<keyword evidence="13" id="KW-0732">Signal</keyword>
<evidence type="ECO:0000256" key="13">
    <source>
        <dbReference type="SAM" id="SignalP"/>
    </source>
</evidence>
<evidence type="ECO:0000256" key="9">
    <source>
        <dbReference type="ARBA" id="ARBA00023136"/>
    </source>
</evidence>
<dbReference type="InterPro" id="IPR039426">
    <property type="entry name" value="TonB-dep_rcpt-like"/>
</dbReference>
<organism evidence="16 17">
    <name type="scientific">Microbulbifer thermotolerans</name>
    <dbReference type="NCBI Taxonomy" id="252514"/>
    <lineage>
        <taxon>Bacteria</taxon>
        <taxon>Pseudomonadati</taxon>
        <taxon>Pseudomonadota</taxon>
        <taxon>Gammaproteobacteria</taxon>
        <taxon>Cellvibrionales</taxon>
        <taxon>Microbulbiferaceae</taxon>
        <taxon>Microbulbifer</taxon>
    </lineage>
</organism>
<evidence type="ECO:0000256" key="4">
    <source>
        <dbReference type="ARBA" id="ARBA00022496"/>
    </source>
</evidence>
<reference evidence="17" key="1">
    <citation type="submission" date="2016-03" db="EMBL/GenBank/DDBJ databases">
        <authorList>
            <person name="Lee Y.-S."/>
            <person name="Choi Y.-L."/>
        </authorList>
    </citation>
    <scope>NUCLEOTIDE SEQUENCE [LARGE SCALE GENOMIC DNA]</scope>
    <source>
        <strain evidence="17">DAU221</strain>
    </source>
</reference>
<evidence type="ECO:0000259" key="15">
    <source>
        <dbReference type="Pfam" id="PF07715"/>
    </source>
</evidence>
<keyword evidence="6" id="KW-0408">Iron</keyword>
<dbReference type="InterPro" id="IPR037066">
    <property type="entry name" value="Plug_dom_sf"/>
</dbReference>
<evidence type="ECO:0000256" key="11">
    <source>
        <dbReference type="PROSITE-ProRule" id="PRU01360"/>
    </source>
</evidence>
<proteinExistence type="inferred from homology"/>
<dbReference type="InterPro" id="IPR000531">
    <property type="entry name" value="Beta-barrel_TonB"/>
</dbReference>
<dbReference type="GO" id="GO:0006826">
    <property type="term" value="P:iron ion transport"/>
    <property type="evidence" value="ECO:0007669"/>
    <property type="project" value="UniProtKB-KW"/>
</dbReference>
<feature type="domain" description="TonB-dependent receptor plug" evidence="15">
    <location>
        <begin position="52"/>
        <end position="157"/>
    </location>
</feature>
<evidence type="ECO:0000256" key="7">
    <source>
        <dbReference type="ARBA" id="ARBA00023065"/>
    </source>
</evidence>
<dbReference type="OrthoDB" id="127311at2"/>
<keyword evidence="3 11" id="KW-1134">Transmembrane beta strand</keyword>
<dbReference type="Pfam" id="PF07715">
    <property type="entry name" value="Plug"/>
    <property type="match status" value="1"/>
</dbReference>
<dbReference type="RefSeq" id="WP_067150178.1">
    <property type="nucleotide sequence ID" value="NZ_CP014864.1"/>
</dbReference>
<keyword evidence="5 11" id="KW-0812">Transmembrane</keyword>
<dbReference type="InterPro" id="IPR036942">
    <property type="entry name" value="Beta-barrel_TonB_sf"/>
</dbReference>
<dbReference type="KEGG" id="mthd:A3224_00765"/>
<evidence type="ECO:0000313" key="16">
    <source>
        <dbReference type="EMBL" id="AMX01304.1"/>
    </source>
</evidence>
<dbReference type="InterPro" id="IPR012910">
    <property type="entry name" value="Plug_dom"/>
</dbReference>
<evidence type="ECO:0000256" key="8">
    <source>
        <dbReference type="ARBA" id="ARBA00023077"/>
    </source>
</evidence>
<keyword evidence="4" id="KW-0410">Iron transport</keyword>
<dbReference type="Proteomes" id="UP000076077">
    <property type="component" value="Chromosome"/>
</dbReference>
<keyword evidence="2 11" id="KW-0813">Transport</keyword>
<comment type="similarity">
    <text evidence="11 12">Belongs to the TonB-dependent receptor family.</text>
</comment>
<feature type="signal peptide" evidence="13">
    <location>
        <begin position="1"/>
        <end position="27"/>
    </location>
</feature>
<dbReference type="SUPFAM" id="SSF56935">
    <property type="entry name" value="Porins"/>
    <property type="match status" value="1"/>
</dbReference>
<keyword evidence="9 11" id="KW-0472">Membrane</keyword>
<evidence type="ECO:0000256" key="2">
    <source>
        <dbReference type="ARBA" id="ARBA00022448"/>
    </source>
</evidence>
<evidence type="ECO:0000256" key="1">
    <source>
        <dbReference type="ARBA" id="ARBA00004571"/>
    </source>
</evidence>
<sequence>MNQSAKRTFPVSLLSCLIAAAVPAVQAQVQQTESQELEEVIVTAQKRAQSIVDVPLTISSLDGQTLKDLGIDRFDTLSDMIPGLVVQQQSVNNNGYVIRGITSDDGSAPGAARVSVYLNGTDVSRSRASYFEVYDMERIEVVKGPQATLFGTAASIGAMSFITAKPQRDFASELTVGAGDYGMRKVEGMATGGNDTVQGRFAFVSRERDGYVENTSGEADLNGYDRLAYRPSLRITPNDALTIDLIYNYDKAEDLGTAFVSQNLLFTDDAALSVPDNDILGMDDVGVDRTVKDFNATVSWDIDDHLALTYIGAWRDYDSLEAFDADGTAFEVLNFSEEATGDQISHELRLNFSGERLNGFVGASYFQEEAEQFVGFATEEGLFLSCAGALAAAGIESCNTASTTLLTGGLASALPYESYYANGADNRSLNLFADISYQVTPDLEATVGARWVEEERESSYRSALPLSSLLSAQGIDSDLFFGLLLNTQGETIDGDADDSAVLPRFNLLYSLNDSVNLYGTVSLGQRSEVVDMSSGVKSIIPAEEITNYEFGLKGRLEEVALDYALAIFYQDYENFQVNVVDQDSGQIRTENAGSATNTGIEMDLRWSVSENLMLLANAAYIDAGIDDDADNGIYAGNQFRLQPEVTGALSYLYERPINADLIFTSSGSWSYRSSVYFDIENRFEEDAVDLLNLRAGIAANDYNWSLTLAASNLLDEEYIMDAGNTGDAFGFPTYIQGAPRTLSLEFSKRIGAF</sequence>
<dbReference type="STRING" id="252514.A3224_00765"/>
<keyword evidence="17" id="KW-1185">Reference proteome</keyword>
<keyword evidence="7" id="KW-0406">Ion transport</keyword>
<gene>
    <name evidence="16" type="ORF">A3224_00765</name>
</gene>
<evidence type="ECO:0000256" key="3">
    <source>
        <dbReference type="ARBA" id="ARBA00022452"/>
    </source>
</evidence>
<dbReference type="PANTHER" id="PTHR32552">
    <property type="entry name" value="FERRICHROME IRON RECEPTOR-RELATED"/>
    <property type="match status" value="1"/>
</dbReference>
<dbReference type="EMBL" id="CP014864">
    <property type="protein sequence ID" value="AMX01304.1"/>
    <property type="molecule type" value="Genomic_DNA"/>
</dbReference>
<dbReference type="AlphaFoldDB" id="A0A143HHW4"/>
<evidence type="ECO:0000256" key="12">
    <source>
        <dbReference type="RuleBase" id="RU003357"/>
    </source>
</evidence>
<feature type="chain" id="PRO_5007509323" description="Outer membrane receptor proteins, mostly Fe transport" evidence="13">
    <location>
        <begin position="28"/>
        <end position="753"/>
    </location>
</feature>
<feature type="domain" description="TonB-dependent receptor-like beta-barrel" evidence="14">
    <location>
        <begin position="247"/>
        <end position="713"/>
    </location>
</feature>
<protein>
    <recommendedName>
        <fullName evidence="18">Outer membrane receptor proteins, mostly Fe transport</fullName>
    </recommendedName>
</protein>
<dbReference type="GeneID" id="76606576"/>
<dbReference type="Pfam" id="PF00593">
    <property type="entry name" value="TonB_dep_Rec_b-barrel"/>
    <property type="match status" value="1"/>
</dbReference>
<dbReference type="PANTHER" id="PTHR32552:SF81">
    <property type="entry name" value="TONB-DEPENDENT OUTER MEMBRANE RECEPTOR"/>
    <property type="match status" value="1"/>
</dbReference>
<evidence type="ECO:0000256" key="10">
    <source>
        <dbReference type="ARBA" id="ARBA00023237"/>
    </source>
</evidence>
<comment type="subcellular location">
    <subcellularLocation>
        <location evidence="1 11">Cell outer membrane</location>
        <topology evidence="1 11">Multi-pass membrane protein</topology>
    </subcellularLocation>
</comment>
<name>A0A143HHW4_MICTH</name>
<evidence type="ECO:0000313" key="17">
    <source>
        <dbReference type="Proteomes" id="UP000076077"/>
    </source>
</evidence>
<evidence type="ECO:0000259" key="14">
    <source>
        <dbReference type="Pfam" id="PF00593"/>
    </source>
</evidence>
<evidence type="ECO:0000256" key="5">
    <source>
        <dbReference type="ARBA" id="ARBA00022692"/>
    </source>
</evidence>
<dbReference type="GO" id="GO:0009279">
    <property type="term" value="C:cell outer membrane"/>
    <property type="evidence" value="ECO:0007669"/>
    <property type="project" value="UniProtKB-SubCell"/>
</dbReference>
<accession>A0A143HHW4</accession>
<evidence type="ECO:0008006" key="18">
    <source>
        <dbReference type="Google" id="ProtNLM"/>
    </source>
</evidence>
<dbReference type="Gene3D" id="2.170.130.10">
    <property type="entry name" value="TonB-dependent receptor, plug domain"/>
    <property type="match status" value="1"/>
</dbReference>